<feature type="compositionally biased region" description="Basic and acidic residues" evidence="2">
    <location>
        <begin position="223"/>
        <end position="234"/>
    </location>
</feature>
<feature type="compositionally biased region" description="Acidic residues" evidence="2">
    <location>
        <begin position="110"/>
        <end position="121"/>
    </location>
</feature>
<proteinExistence type="predicted"/>
<name>A0ABR1YC83_9PEZI</name>
<keyword evidence="1" id="KW-0863">Zinc-finger</keyword>
<dbReference type="PROSITE" id="PS00028">
    <property type="entry name" value="ZINC_FINGER_C2H2_1"/>
    <property type="match status" value="1"/>
</dbReference>
<feature type="compositionally biased region" description="Polar residues" evidence="2">
    <location>
        <begin position="197"/>
        <end position="213"/>
    </location>
</feature>
<feature type="region of interest" description="Disordered" evidence="2">
    <location>
        <begin position="301"/>
        <end position="456"/>
    </location>
</feature>
<keyword evidence="1" id="KW-0479">Metal-binding</keyword>
<evidence type="ECO:0000256" key="1">
    <source>
        <dbReference type="PROSITE-ProRule" id="PRU00042"/>
    </source>
</evidence>
<feature type="compositionally biased region" description="Polar residues" evidence="2">
    <location>
        <begin position="1"/>
        <end position="17"/>
    </location>
</feature>
<feature type="compositionally biased region" description="Polar residues" evidence="2">
    <location>
        <begin position="412"/>
        <end position="422"/>
    </location>
</feature>
<keyword evidence="1" id="KW-0862">Zinc</keyword>
<dbReference type="InterPro" id="IPR058925">
    <property type="entry name" value="zf-C2H2_AcuF"/>
</dbReference>
<dbReference type="PANTHER" id="PTHR35391:SF3">
    <property type="entry name" value="FINGER DOMAIN PROTEIN, PUTATIVE (AFU_ORTHOLOGUE AFUA_8G04300)-RELATED"/>
    <property type="match status" value="1"/>
</dbReference>
<feature type="domain" description="C2H2-type" evidence="3">
    <location>
        <begin position="655"/>
        <end position="685"/>
    </location>
</feature>
<evidence type="ECO:0000313" key="4">
    <source>
        <dbReference type="EMBL" id="KAK8225803.1"/>
    </source>
</evidence>
<dbReference type="Pfam" id="PF26082">
    <property type="entry name" value="zf-C2H2_AcuF"/>
    <property type="match status" value="1"/>
</dbReference>
<protein>
    <recommendedName>
        <fullName evidence="3">C2H2-type domain-containing protein</fullName>
    </recommendedName>
</protein>
<evidence type="ECO:0000259" key="3">
    <source>
        <dbReference type="PROSITE" id="PS50157"/>
    </source>
</evidence>
<dbReference type="Proteomes" id="UP001492380">
    <property type="component" value="Unassembled WGS sequence"/>
</dbReference>
<dbReference type="EMBL" id="JBBWRZ010000011">
    <property type="protein sequence ID" value="KAK8225803.1"/>
    <property type="molecule type" value="Genomic_DNA"/>
</dbReference>
<keyword evidence="5" id="KW-1185">Reference proteome</keyword>
<dbReference type="InterPro" id="IPR013087">
    <property type="entry name" value="Znf_C2H2_type"/>
</dbReference>
<reference evidence="4 5" key="1">
    <citation type="submission" date="2024-04" db="EMBL/GenBank/DDBJ databases">
        <title>Phyllosticta paracitricarpa is synonymous to the EU quarantine fungus P. citricarpa based on phylogenomic analyses.</title>
        <authorList>
            <consortium name="Lawrence Berkeley National Laboratory"/>
            <person name="Van Ingen-Buijs V.A."/>
            <person name="Van Westerhoven A.C."/>
            <person name="Haridas S."/>
            <person name="Skiadas P."/>
            <person name="Martin F."/>
            <person name="Groenewald J.Z."/>
            <person name="Crous P.W."/>
            <person name="Seidl M.F."/>
        </authorList>
    </citation>
    <scope>NUCLEOTIDE SEQUENCE [LARGE SCALE GENOMIC DNA]</scope>
    <source>
        <strain evidence="4 5">CBS 123374</strain>
    </source>
</reference>
<dbReference type="PANTHER" id="PTHR35391">
    <property type="entry name" value="C2H2-TYPE DOMAIN-CONTAINING PROTEIN-RELATED"/>
    <property type="match status" value="1"/>
</dbReference>
<sequence>MSPCTTNHSSPRSSSEFVNFASRAPPTSFPCVQLDNAWAPQQQHTPARTDSPGQGSNGVLEEYSASIISPEIHVESCSRANSPSGSEILGKKSHGPRTSGSFLSPHDAEATSDEATSDEESQNGAIHTQRDDDGSWMRNSTSGLAGIGPDERNNFNDALMPSINEMEKLRIADEKKDEVQKWLTDTDKPGDRDDTGHTFNVESKFSNPESNTCEPLDSPAAEVEVKDGKEEESYFPRVPRVDTAGSQPHRVQPWHDPPRPPTWGNKYQPDTSNAAMQRFLDRARDIDAASVTATISSFRTRRKSESEIASIRSSGGLSKEISTVNRPRKSSILNTFAKRTPSLLRKKSPPTAGPTHSLSLDTKTSGVKRSGSWSRPKSPKVDNRPNHSRGSGSHGDNLFPTISRGIREAISRSRSPSQTNPGLSELMIGVGGPPMLSLPPDSPHDADSDASDVDEHAPAEVDQLVVPTVDGFLQHAVEVCKGRDSTFQYEVFIVKRAAELQHRRYQHLLEQKAQHLRRVRNKNCSRAFCTGLGGQPKVLPIRAGKDGKVASSGFRILSPSDDEGDDLNEGGTVQVSRLEKGFPLPPIKRLPAEFECPFCFEVKHFSKPSDWTQHLRDDVQPYFCTFRDCDSVKTWGRKADWKRHMEERHLQLETFKCNWRDCGKEVVRKSNFYAHCLREHRVPVPNHEPKTKEFKDTVAKVRAGHRFEFLTSWENGVADFSGPGDHTTKFWLIVHACRQEKTSRPEDQPCPFCSVCSASWKSFYAHLARHMEMLSMPIPRLVQSKDVDADADLASPVVESTQRRR</sequence>
<gene>
    <name evidence="4" type="ORF">HDK90DRAFT_420956</name>
</gene>
<comment type="caution">
    <text evidence="4">The sequence shown here is derived from an EMBL/GenBank/DDBJ whole genome shotgun (WGS) entry which is preliminary data.</text>
</comment>
<evidence type="ECO:0000313" key="5">
    <source>
        <dbReference type="Proteomes" id="UP001492380"/>
    </source>
</evidence>
<dbReference type="SMART" id="SM00355">
    <property type="entry name" value="ZnF_C2H2"/>
    <property type="match status" value="4"/>
</dbReference>
<feature type="compositionally biased region" description="Polar residues" evidence="2">
    <location>
        <begin position="39"/>
        <end position="54"/>
    </location>
</feature>
<feature type="region of interest" description="Disordered" evidence="2">
    <location>
        <begin position="1"/>
        <end position="157"/>
    </location>
</feature>
<feature type="compositionally biased region" description="Basic and acidic residues" evidence="2">
    <location>
        <begin position="183"/>
        <end position="196"/>
    </location>
</feature>
<evidence type="ECO:0000256" key="2">
    <source>
        <dbReference type="SAM" id="MobiDB-lite"/>
    </source>
</evidence>
<feature type="region of interest" description="Disordered" evidence="2">
    <location>
        <begin position="183"/>
        <end position="270"/>
    </location>
</feature>
<feature type="non-terminal residue" evidence="4">
    <location>
        <position position="805"/>
    </location>
</feature>
<feature type="compositionally biased region" description="Basic and acidic residues" evidence="2">
    <location>
        <begin position="442"/>
        <end position="456"/>
    </location>
</feature>
<feature type="compositionally biased region" description="Polar residues" evidence="2">
    <location>
        <begin position="354"/>
        <end position="375"/>
    </location>
</feature>
<dbReference type="PROSITE" id="PS50157">
    <property type="entry name" value="ZINC_FINGER_C2H2_2"/>
    <property type="match status" value="1"/>
</dbReference>
<feature type="compositionally biased region" description="Polar residues" evidence="2">
    <location>
        <begin position="311"/>
        <end position="325"/>
    </location>
</feature>
<accession>A0ABR1YC83</accession>
<organism evidence="4 5">
    <name type="scientific">Phyllosticta capitalensis</name>
    <dbReference type="NCBI Taxonomy" id="121624"/>
    <lineage>
        <taxon>Eukaryota</taxon>
        <taxon>Fungi</taxon>
        <taxon>Dikarya</taxon>
        <taxon>Ascomycota</taxon>
        <taxon>Pezizomycotina</taxon>
        <taxon>Dothideomycetes</taxon>
        <taxon>Dothideomycetes incertae sedis</taxon>
        <taxon>Botryosphaeriales</taxon>
        <taxon>Phyllostictaceae</taxon>
        <taxon>Phyllosticta</taxon>
    </lineage>
</organism>